<feature type="domain" description="Terpene synthase N-terminal" evidence="6">
    <location>
        <begin position="13"/>
        <end position="174"/>
    </location>
</feature>
<sequence length="529" mass="60996">MSSVFNNPNVLNDEDEFHVKYGKQVEQVKKYLYNVKEQNQLQALVVIDTIQQLGLDRLFHQQIQVILEEQFLKTKFTPFFDHFDLYEVSLHFRLLRQEGYSVTAEVFNNFKGENGLFHEELSQDLKGLMALHEATHLSIKGESILVEAAQFSGECLMRNMVHLDDNQSQKVRQTLQHPIQKNLPRYSIKSSLENFQVGFEWEAILKDLALNEFGKLRSIYNEDLRQVLKWWKELSLTQDLKLARSQPLKWYMWSMGALSGPTMSKERMELIKPISLVYVVDDIFDLYGTLPELTLFTEVVNRWEISAAEQLPDYMRMCFMTLYETTENTGCVVYKEHGWNPINHLRKAWADLCNAFLEEAKWFTSGDMPMAEEYLKNGIVSSGVPMVLINLYFLLGHGATKDSSSSDVLANIEGIISSIAQILRLLDDLGNAEDEQQEGKDGSYVEYLMEQQGLTNEDARRHVLDMVSNTWNDVNKQCLSPSAIPLSFQKACLCAARMVPMMYIYDENHCLPVLEEYIKSIFSDIDGDS</sequence>
<comment type="pathway">
    <text evidence="2">Secondary metabolite biosynthesis; terpenoid biosynthesis.</text>
</comment>
<dbReference type="AlphaFoldDB" id="A0A9Q1M2J7"/>
<dbReference type="InterPro" id="IPR008930">
    <property type="entry name" value="Terpenoid_cyclase/PrenylTrfase"/>
</dbReference>
<proteinExistence type="predicted"/>
<dbReference type="PANTHER" id="PTHR31225">
    <property type="entry name" value="OS04G0344100 PROTEIN-RELATED"/>
    <property type="match status" value="1"/>
</dbReference>
<evidence type="ECO:0000256" key="5">
    <source>
        <dbReference type="ARBA" id="ARBA00023239"/>
    </source>
</evidence>
<evidence type="ECO:0000256" key="2">
    <source>
        <dbReference type="ARBA" id="ARBA00004721"/>
    </source>
</evidence>
<dbReference type="InterPro" id="IPR001906">
    <property type="entry name" value="Terpene_synth_N"/>
</dbReference>
<evidence type="ECO:0000259" key="7">
    <source>
        <dbReference type="Pfam" id="PF03936"/>
    </source>
</evidence>
<gene>
    <name evidence="8" type="ORF">K7X08_033392</name>
</gene>
<dbReference type="InterPro" id="IPR050148">
    <property type="entry name" value="Terpene_synthase-like"/>
</dbReference>
<dbReference type="Pfam" id="PF01397">
    <property type="entry name" value="Terpene_synth"/>
    <property type="match status" value="1"/>
</dbReference>
<dbReference type="Gene3D" id="1.50.10.130">
    <property type="entry name" value="Terpene synthase, N-terminal domain"/>
    <property type="match status" value="1"/>
</dbReference>
<evidence type="ECO:0000259" key="6">
    <source>
        <dbReference type="Pfam" id="PF01397"/>
    </source>
</evidence>
<dbReference type="SFLD" id="SFLDG01019">
    <property type="entry name" value="Terpene_Cyclase_Like_1_C_Termi"/>
    <property type="match status" value="1"/>
</dbReference>
<keyword evidence="5" id="KW-0456">Lyase</keyword>
<dbReference type="SUPFAM" id="SSF48576">
    <property type="entry name" value="Terpenoid synthases"/>
    <property type="match status" value="1"/>
</dbReference>
<dbReference type="Pfam" id="PF03936">
    <property type="entry name" value="Terpene_synth_C"/>
    <property type="match status" value="1"/>
</dbReference>
<evidence type="ECO:0000313" key="8">
    <source>
        <dbReference type="EMBL" id="KAJ8549685.1"/>
    </source>
</evidence>
<keyword evidence="4" id="KW-0460">Magnesium</keyword>
<protein>
    <submittedName>
        <fullName evidence="8">Uncharacterized protein</fullName>
    </submittedName>
</protein>
<dbReference type="PANTHER" id="PTHR31225:SF0">
    <property type="entry name" value="S-(+)-LINALOOL SYNTHASE, CHLOROPLASTIC"/>
    <property type="match status" value="1"/>
</dbReference>
<dbReference type="InterPro" id="IPR005630">
    <property type="entry name" value="Terpene_synthase_metal-bd"/>
</dbReference>
<name>A0A9Q1M2J7_9SOLA</name>
<evidence type="ECO:0000313" key="9">
    <source>
        <dbReference type="Proteomes" id="UP001152561"/>
    </source>
</evidence>
<dbReference type="GO" id="GO:0000287">
    <property type="term" value="F:magnesium ion binding"/>
    <property type="evidence" value="ECO:0007669"/>
    <property type="project" value="InterPro"/>
</dbReference>
<dbReference type="SUPFAM" id="SSF48239">
    <property type="entry name" value="Terpenoid cyclases/Protein prenyltransferases"/>
    <property type="match status" value="1"/>
</dbReference>
<dbReference type="OrthoDB" id="1262678at2759"/>
<evidence type="ECO:0000256" key="4">
    <source>
        <dbReference type="ARBA" id="ARBA00022842"/>
    </source>
</evidence>
<dbReference type="Gene3D" id="1.10.600.10">
    <property type="entry name" value="Farnesyl Diphosphate Synthase"/>
    <property type="match status" value="1"/>
</dbReference>
<keyword evidence="3" id="KW-0479">Metal-binding</keyword>
<comment type="caution">
    <text evidence="8">The sequence shown here is derived from an EMBL/GenBank/DDBJ whole genome shotgun (WGS) entry which is preliminary data.</text>
</comment>
<dbReference type="Proteomes" id="UP001152561">
    <property type="component" value="Unassembled WGS sequence"/>
</dbReference>
<keyword evidence="9" id="KW-1185">Reference proteome</keyword>
<comment type="cofactor">
    <cofactor evidence="1">
        <name>Mg(2+)</name>
        <dbReference type="ChEBI" id="CHEBI:18420"/>
    </cofactor>
</comment>
<dbReference type="EMBL" id="JAJAGQ010000011">
    <property type="protein sequence ID" value="KAJ8549685.1"/>
    <property type="molecule type" value="Genomic_DNA"/>
</dbReference>
<dbReference type="SFLD" id="SFLDS00005">
    <property type="entry name" value="Isoprenoid_Synthase_Type_I"/>
    <property type="match status" value="1"/>
</dbReference>
<organism evidence="8 9">
    <name type="scientific">Anisodus acutangulus</name>
    <dbReference type="NCBI Taxonomy" id="402998"/>
    <lineage>
        <taxon>Eukaryota</taxon>
        <taxon>Viridiplantae</taxon>
        <taxon>Streptophyta</taxon>
        <taxon>Embryophyta</taxon>
        <taxon>Tracheophyta</taxon>
        <taxon>Spermatophyta</taxon>
        <taxon>Magnoliopsida</taxon>
        <taxon>eudicotyledons</taxon>
        <taxon>Gunneridae</taxon>
        <taxon>Pentapetalae</taxon>
        <taxon>asterids</taxon>
        <taxon>lamiids</taxon>
        <taxon>Solanales</taxon>
        <taxon>Solanaceae</taxon>
        <taxon>Solanoideae</taxon>
        <taxon>Hyoscyameae</taxon>
        <taxon>Anisodus</taxon>
    </lineage>
</organism>
<evidence type="ECO:0000256" key="3">
    <source>
        <dbReference type="ARBA" id="ARBA00022723"/>
    </source>
</evidence>
<evidence type="ECO:0000256" key="1">
    <source>
        <dbReference type="ARBA" id="ARBA00001946"/>
    </source>
</evidence>
<dbReference type="InterPro" id="IPR034741">
    <property type="entry name" value="Terpene_cyclase-like_1_C"/>
</dbReference>
<reference evidence="9" key="1">
    <citation type="journal article" date="2023" name="Proc. Natl. Acad. Sci. U.S.A.">
        <title>Genomic and structural basis for evolution of tropane alkaloid biosynthesis.</title>
        <authorList>
            <person name="Wanga Y.-J."/>
            <person name="Taina T."/>
            <person name="Yua J.-Y."/>
            <person name="Lia J."/>
            <person name="Xua B."/>
            <person name="Chenc J."/>
            <person name="D'Auriad J.C."/>
            <person name="Huanga J.-P."/>
            <person name="Huanga S.-X."/>
        </authorList>
    </citation>
    <scope>NUCLEOTIDE SEQUENCE [LARGE SCALE GENOMIC DNA]</scope>
    <source>
        <strain evidence="9">cv. KIB-2019</strain>
    </source>
</reference>
<feature type="domain" description="Terpene synthase metal-binding" evidence="7">
    <location>
        <begin position="232"/>
        <end position="473"/>
    </location>
</feature>
<accession>A0A9Q1M2J7</accession>
<dbReference type="GO" id="GO:0010333">
    <property type="term" value="F:terpene synthase activity"/>
    <property type="evidence" value="ECO:0007669"/>
    <property type="project" value="InterPro"/>
</dbReference>
<dbReference type="InterPro" id="IPR008949">
    <property type="entry name" value="Isoprenoid_synthase_dom_sf"/>
</dbReference>
<dbReference type="InterPro" id="IPR036965">
    <property type="entry name" value="Terpene_synth_N_sf"/>
</dbReference>
<dbReference type="GO" id="GO:0016114">
    <property type="term" value="P:terpenoid biosynthetic process"/>
    <property type="evidence" value="ECO:0007669"/>
    <property type="project" value="InterPro"/>
</dbReference>